<reference evidence="3" key="2">
    <citation type="submission" date="2014-08" db="EMBL/GenBank/DDBJ databases">
        <authorList>
            <person name="Moulin L."/>
        </authorList>
    </citation>
    <scope>NUCLEOTIDE SEQUENCE [LARGE SCALE GENOMIC DNA]</scope>
</reference>
<gene>
    <name evidence="1" type="ORF">MPL3356_90221</name>
    <name evidence="2" type="ORF">MPLDJ20_80336</name>
</gene>
<evidence type="ECO:0000313" key="3">
    <source>
        <dbReference type="Proteomes" id="UP000045285"/>
    </source>
</evidence>
<accession>A0A090FXA3</accession>
<evidence type="ECO:0000313" key="1">
    <source>
        <dbReference type="EMBL" id="CDX29138.1"/>
    </source>
</evidence>
<dbReference type="Proteomes" id="UP000045285">
    <property type="component" value="Unassembled WGS sequence"/>
</dbReference>
<sequence length="55" mass="6576">MYTIAHMATIPKEGMKRSDVESKRRAVSQHYKTFMYRKWRRNVRLSNPLARGCFA</sequence>
<dbReference type="EMBL" id="CCMZ01000076">
    <property type="protein sequence ID" value="CDX29138.1"/>
    <property type="molecule type" value="Genomic_DNA"/>
</dbReference>
<evidence type="ECO:0000313" key="4">
    <source>
        <dbReference type="Proteomes" id="UP000046373"/>
    </source>
</evidence>
<dbReference type="EMBL" id="CCNB01000045">
    <property type="protein sequence ID" value="CDX46355.1"/>
    <property type="molecule type" value="Genomic_DNA"/>
</dbReference>
<name>A0A090FXA3_MESPL</name>
<dbReference type="AlphaFoldDB" id="A0A090FXA3"/>
<protein>
    <submittedName>
        <fullName evidence="2">Uncharacterized protein</fullName>
    </submittedName>
</protein>
<reference evidence="2 4" key="1">
    <citation type="submission" date="2014-08" db="EMBL/GenBank/DDBJ databases">
        <authorList>
            <person name="Moulin Lionel"/>
        </authorList>
    </citation>
    <scope>NUCLEOTIDE SEQUENCE [LARGE SCALE GENOMIC DNA]</scope>
</reference>
<keyword evidence="3" id="KW-1185">Reference proteome</keyword>
<organism evidence="2 4">
    <name type="scientific">Mesorhizobium plurifarium</name>
    <dbReference type="NCBI Taxonomy" id="69974"/>
    <lineage>
        <taxon>Bacteria</taxon>
        <taxon>Pseudomonadati</taxon>
        <taxon>Pseudomonadota</taxon>
        <taxon>Alphaproteobacteria</taxon>
        <taxon>Hyphomicrobiales</taxon>
        <taxon>Phyllobacteriaceae</taxon>
        <taxon>Mesorhizobium</taxon>
    </lineage>
</organism>
<dbReference type="Proteomes" id="UP000046373">
    <property type="component" value="Unassembled WGS sequence"/>
</dbReference>
<proteinExistence type="predicted"/>
<evidence type="ECO:0000313" key="2">
    <source>
        <dbReference type="EMBL" id="CDX46355.1"/>
    </source>
</evidence>
<dbReference type="STRING" id="69974.MPLDJ20_80336"/>